<name>A0AAW2YP41_9EUKA</name>
<dbReference type="AlphaFoldDB" id="A0AAW2YP41"/>
<sequence length="172" mass="19786">MNSSDKPKNTGVARRHLQSIATKNVGSDYPKYDPSILIDQEKVPDTDHHQECEEKDFYNMIHHPHNEEHKIGMLPLSDLLRDMMSGREKEPIDKTFIVTIIEASQAVNMLRFDGSEIAKECIKLFANDSHEERIKGTRLVFELFSKSHGEAIDRAVKYYDDLRQKTAKMVGN</sequence>
<gene>
    <name evidence="2" type="ORF">AKO1_000306</name>
</gene>
<protein>
    <submittedName>
        <fullName evidence="2">FH20</fullName>
    </submittedName>
</protein>
<organism evidence="2 3">
    <name type="scientific">Acrasis kona</name>
    <dbReference type="NCBI Taxonomy" id="1008807"/>
    <lineage>
        <taxon>Eukaryota</taxon>
        <taxon>Discoba</taxon>
        <taxon>Heterolobosea</taxon>
        <taxon>Tetramitia</taxon>
        <taxon>Eutetramitia</taxon>
        <taxon>Acrasidae</taxon>
        <taxon>Acrasis</taxon>
    </lineage>
</organism>
<proteinExistence type="predicted"/>
<keyword evidence="3" id="KW-1185">Reference proteome</keyword>
<evidence type="ECO:0000313" key="3">
    <source>
        <dbReference type="Proteomes" id="UP001431209"/>
    </source>
</evidence>
<feature type="region of interest" description="Disordered" evidence="1">
    <location>
        <begin position="1"/>
        <end position="26"/>
    </location>
</feature>
<evidence type="ECO:0000256" key="1">
    <source>
        <dbReference type="SAM" id="MobiDB-lite"/>
    </source>
</evidence>
<reference evidence="2 3" key="1">
    <citation type="submission" date="2024-03" db="EMBL/GenBank/DDBJ databases">
        <title>The Acrasis kona genome and developmental transcriptomes reveal deep origins of eukaryotic multicellular pathways.</title>
        <authorList>
            <person name="Sheikh S."/>
            <person name="Fu C.-J."/>
            <person name="Brown M.W."/>
            <person name="Baldauf S.L."/>
        </authorList>
    </citation>
    <scope>NUCLEOTIDE SEQUENCE [LARGE SCALE GENOMIC DNA]</scope>
    <source>
        <strain evidence="2 3">ATCC MYA-3509</strain>
    </source>
</reference>
<evidence type="ECO:0000313" key="2">
    <source>
        <dbReference type="EMBL" id="KAL0478394.1"/>
    </source>
</evidence>
<dbReference type="EMBL" id="JAOPGA020000377">
    <property type="protein sequence ID" value="KAL0478394.1"/>
    <property type="molecule type" value="Genomic_DNA"/>
</dbReference>
<dbReference type="Proteomes" id="UP001431209">
    <property type="component" value="Unassembled WGS sequence"/>
</dbReference>
<accession>A0AAW2YP41</accession>
<comment type="caution">
    <text evidence="2">The sequence shown here is derived from an EMBL/GenBank/DDBJ whole genome shotgun (WGS) entry which is preliminary data.</text>
</comment>